<name>A0A0F9EZX2_9ZZZZ</name>
<organism evidence="2">
    <name type="scientific">marine sediment metagenome</name>
    <dbReference type="NCBI Taxonomy" id="412755"/>
    <lineage>
        <taxon>unclassified sequences</taxon>
        <taxon>metagenomes</taxon>
        <taxon>ecological metagenomes</taxon>
    </lineage>
</organism>
<evidence type="ECO:0000256" key="1">
    <source>
        <dbReference type="SAM" id="MobiDB-lite"/>
    </source>
</evidence>
<sequence length="449" mass="50199">MFHQPSPKFAVVCRYQGLFPADIAGYEKHRTRNGGDLGHVDPSRSHLNRPVIGEADWAARTIAMIEDMKAENFADEIETLTRRRRKKQLKERMVEGPRDPWRATRHGPMREVILTANRDWFDALPTPASREARAQAFEDAAKDWLLENFGEDVVHARADLDEQAFHIHAVIVPKVQVDLNGTKRWMLQPSKHDLIKNYEAAQDSVGHNFAPLGLVRGEQRAAAVRKARQNRDEPPAYRRHVRTVDWRKAQEASIAETRSDLDNRANALADDEAKLEHRQDAVTAREDAIALREGATADRERVAETKEQDADAVLAIAQGVAAGAFDIDDNAGAPVLVETPAANPRLLAKLRARMAPSSSGRGRALHVFSKALARLRKQARNEAKAIVARDTVEIQSADKKIVEIAARLPDADRRSIGKIRTSLTARIMALTGRAEDRENRSKDDKGERS</sequence>
<dbReference type="EMBL" id="LAZR01023093">
    <property type="protein sequence ID" value="KKL79683.1"/>
    <property type="molecule type" value="Genomic_DNA"/>
</dbReference>
<accession>A0A0F9EZX2</accession>
<dbReference type="CDD" id="cd17242">
    <property type="entry name" value="MobM_relaxase"/>
    <property type="match status" value="1"/>
</dbReference>
<reference evidence="2" key="1">
    <citation type="journal article" date="2015" name="Nature">
        <title>Complex archaea that bridge the gap between prokaryotes and eukaryotes.</title>
        <authorList>
            <person name="Spang A."/>
            <person name="Saw J.H."/>
            <person name="Jorgensen S.L."/>
            <person name="Zaremba-Niedzwiedzka K."/>
            <person name="Martijn J."/>
            <person name="Lind A.E."/>
            <person name="van Eijk R."/>
            <person name="Schleper C."/>
            <person name="Guy L."/>
            <person name="Ettema T.J."/>
        </authorList>
    </citation>
    <scope>NUCLEOTIDE SEQUENCE</scope>
</reference>
<comment type="caution">
    <text evidence="2">The sequence shown here is derived from an EMBL/GenBank/DDBJ whole genome shotgun (WGS) entry which is preliminary data.</text>
</comment>
<dbReference type="Gene3D" id="3.30.930.30">
    <property type="match status" value="1"/>
</dbReference>
<evidence type="ECO:0008006" key="3">
    <source>
        <dbReference type="Google" id="ProtNLM"/>
    </source>
</evidence>
<dbReference type="AlphaFoldDB" id="A0A0F9EZX2"/>
<evidence type="ECO:0000313" key="2">
    <source>
        <dbReference type="EMBL" id="KKL79683.1"/>
    </source>
</evidence>
<feature type="compositionally biased region" description="Basic and acidic residues" evidence="1">
    <location>
        <begin position="433"/>
        <end position="449"/>
    </location>
</feature>
<gene>
    <name evidence="2" type="ORF">LCGC14_2012350</name>
</gene>
<proteinExistence type="predicted"/>
<feature type="region of interest" description="Disordered" evidence="1">
    <location>
        <begin position="430"/>
        <end position="449"/>
    </location>
</feature>
<protein>
    <recommendedName>
        <fullName evidence="3">Plasmid recombination enzyme</fullName>
    </recommendedName>
</protein>